<evidence type="ECO:0000256" key="10">
    <source>
        <dbReference type="ARBA" id="ARBA00022840"/>
    </source>
</evidence>
<feature type="compositionally biased region" description="Polar residues" evidence="17">
    <location>
        <begin position="1"/>
        <end position="10"/>
    </location>
</feature>
<keyword evidence="5" id="KW-0597">Phosphoprotein</keyword>
<comment type="catalytic activity">
    <reaction evidence="13">
        <text>L-seryl-[protein] + ATP = O-phospho-L-seryl-[protein] + ADP + H(+)</text>
        <dbReference type="Rhea" id="RHEA:17989"/>
        <dbReference type="Rhea" id="RHEA-COMP:9863"/>
        <dbReference type="Rhea" id="RHEA-COMP:11604"/>
        <dbReference type="ChEBI" id="CHEBI:15378"/>
        <dbReference type="ChEBI" id="CHEBI:29999"/>
        <dbReference type="ChEBI" id="CHEBI:30616"/>
        <dbReference type="ChEBI" id="CHEBI:83421"/>
        <dbReference type="ChEBI" id="CHEBI:456216"/>
        <dbReference type="EC" id="2.7.11.1"/>
    </reaction>
</comment>
<evidence type="ECO:0000256" key="17">
    <source>
        <dbReference type="SAM" id="MobiDB-lite"/>
    </source>
</evidence>
<comment type="catalytic activity">
    <reaction evidence="12">
        <text>L-threonyl-[protein] + ATP = O-phospho-L-threonyl-[protein] + ADP + H(+)</text>
        <dbReference type="Rhea" id="RHEA:46608"/>
        <dbReference type="Rhea" id="RHEA-COMP:11060"/>
        <dbReference type="Rhea" id="RHEA-COMP:11605"/>
        <dbReference type="ChEBI" id="CHEBI:15378"/>
        <dbReference type="ChEBI" id="CHEBI:30013"/>
        <dbReference type="ChEBI" id="CHEBI:30616"/>
        <dbReference type="ChEBI" id="CHEBI:61977"/>
        <dbReference type="ChEBI" id="CHEBI:456216"/>
        <dbReference type="EC" id="2.7.11.1"/>
    </reaction>
</comment>
<feature type="compositionally biased region" description="Basic and acidic residues" evidence="17">
    <location>
        <begin position="12"/>
        <end position="22"/>
    </location>
</feature>
<dbReference type="GO" id="GO:0050321">
    <property type="term" value="F:tau-protein kinase activity"/>
    <property type="evidence" value="ECO:0007669"/>
    <property type="project" value="TreeGrafter"/>
</dbReference>
<dbReference type="Proteomes" id="UP001152795">
    <property type="component" value="Unassembled WGS sequence"/>
</dbReference>
<keyword evidence="20" id="KW-1185">Reference proteome</keyword>
<keyword evidence="9 19" id="KW-0418">Kinase</keyword>
<dbReference type="EMBL" id="CACRXK020001910">
    <property type="protein sequence ID" value="CAB3991745.1"/>
    <property type="molecule type" value="Genomic_DNA"/>
</dbReference>
<dbReference type="FunFam" id="1.10.510.10:FF:000346">
    <property type="entry name" value="Serine/threonine-protein kinase NIM1"/>
    <property type="match status" value="1"/>
</dbReference>
<dbReference type="InterPro" id="IPR000719">
    <property type="entry name" value="Prot_kinase_dom"/>
</dbReference>
<feature type="domain" description="Protein kinase" evidence="18">
    <location>
        <begin position="52"/>
        <end position="303"/>
    </location>
</feature>
<dbReference type="PANTHER" id="PTHR24346">
    <property type="entry name" value="MAP/MICROTUBULE AFFINITY-REGULATING KINASE"/>
    <property type="match status" value="1"/>
</dbReference>
<evidence type="ECO:0000256" key="15">
    <source>
        <dbReference type="ARBA" id="ARBA00080118"/>
    </source>
</evidence>
<keyword evidence="8 16" id="KW-0547">Nucleotide-binding</keyword>
<keyword evidence="6" id="KW-0808">Transferase</keyword>
<evidence type="ECO:0000256" key="7">
    <source>
        <dbReference type="ARBA" id="ARBA00022723"/>
    </source>
</evidence>
<dbReference type="GO" id="GO:0005524">
    <property type="term" value="F:ATP binding"/>
    <property type="evidence" value="ECO:0007669"/>
    <property type="project" value="UniProtKB-UniRule"/>
</dbReference>
<sequence length="406" mass="45903">MTTDSSTTTPAAKKDEAGKEKKLTPYEKVCSDVNNDERYLKELALGKRIGFYRLRGDLGSGNFSRVKMGVHCLTRDKVAIKIYDKTKLDGKTQRLLSREISSMEHLHHPNIIRLYEVIETLTKLHLVMEFANGGELFTKISTEGKLAEKTTKRILTQIVAALDHMHKKNIIHRDLKAENVFISGTSVVKVGDFGFSTSAAADAALNTFCGSPPYAAPELFKDEFYLGPCVDIWALGILLYFMVTGVMPFRAETVGKLKKSILDGMYFMPDFLTDSCKYLIRKILQLIPNDRLTIEQIKNSKWLQGEKFPLEDDKYNKLPPALDSCNEEEREARCSLEELGVPFQDSTGTHMDVRSNVTGTYRVVLHRIQKEKSEVEQPLLKNGLTKLDQDEFITPKQPKSKVCVIL</sequence>
<evidence type="ECO:0000313" key="19">
    <source>
        <dbReference type="EMBL" id="CAB3991745.1"/>
    </source>
</evidence>
<dbReference type="InterPro" id="IPR049571">
    <property type="entry name" value="NIM1K_STKc"/>
</dbReference>
<dbReference type="GO" id="GO:0000226">
    <property type="term" value="P:microtubule cytoskeleton organization"/>
    <property type="evidence" value="ECO:0007669"/>
    <property type="project" value="TreeGrafter"/>
</dbReference>
<dbReference type="OrthoDB" id="193931at2759"/>
<evidence type="ECO:0000256" key="8">
    <source>
        <dbReference type="ARBA" id="ARBA00022741"/>
    </source>
</evidence>
<dbReference type="PROSITE" id="PS00107">
    <property type="entry name" value="PROTEIN_KINASE_ATP"/>
    <property type="match status" value="1"/>
</dbReference>
<proteinExistence type="inferred from homology"/>
<evidence type="ECO:0000256" key="2">
    <source>
        <dbReference type="ARBA" id="ARBA00006692"/>
    </source>
</evidence>
<keyword evidence="11" id="KW-0460">Magnesium</keyword>
<evidence type="ECO:0000256" key="12">
    <source>
        <dbReference type="ARBA" id="ARBA00047899"/>
    </source>
</evidence>
<evidence type="ECO:0000256" key="11">
    <source>
        <dbReference type="ARBA" id="ARBA00022842"/>
    </source>
</evidence>
<keyword evidence="4 16" id="KW-0723">Serine/threonine-protein kinase</keyword>
<gene>
    <name evidence="19" type="ORF">PACLA_8A061468</name>
</gene>
<organism evidence="19 20">
    <name type="scientific">Paramuricea clavata</name>
    <name type="common">Red gorgonian</name>
    <name type="synonym">Violescent sea-whip</name>
    <dbReference type="NCBI Taxonomy" id="317549"/>
    <lineage>
        <taxon>Eukaryota</taxon>
        <taxon>Metazoa</taxon>
        <taxon>Cnidaria</taxon>
        <taxon>Anthozoa</taxon>
        <taxon>Octocorallia</taxon>
        <taxon>Malacalcyonacea</taxon>
        <taxon>Plexauridae</taxon>
        <taxon>Paramuricea</taxon>
    </lineage>
</organism>
<evidence type="ECO:0000313" key="20">
    <source>
        <dbReference type="Proteomes" id="UP001152795"/>
    </source>
</evidence>
<dbReference type="Pfam" id="PF00069">
    <property type="entry name" value="Pkinase"/>
    <property type="match status" value="1"/>
</dbReference>
<feature type="region of interest" description="Disordered" evidence="17">
    <location>
        <begin position="1"/>
        <end position="22"/>
    </location>
</feature>
<accession>A0A6S7GJE2</accession>
<evidence type="ECO:0000256" key="9">
    <source>
        <dbReference type="ARBA" id="ARBA00022777"/>
    </source>
</evidence>
<comment type="caution">
    <text evidence="19">The sequence shown here is derived from an EMBL/GenBank/DDBJ whole genome shotgun (WGS) entry which is preliminary data.</text>
</comment>
<evidence type="ECO:0000256" key="13">
    <source>
        <dbReference type="ARBA" id="ARBA00048679"/>
    </source>
</evidence>
<keyword evidence="7" id="KW-0479">Metal-binding</keyword>
<dbReference type="CDD" id="cd14075">
    <property type="entry name" value="STKc_NIM1"/>
    <property type="match status" value="1"/>
</dbReference>
<reference evidence="19" key="1">
    <citation type="submission" date="2020-04" db="EMBL/GenBank/DDBJ databases">
        <authorList>
            <person name="Alioto T."/>
            <person name="Alioto T."/>
            <person name="Gomez Garrido J."/>
        </authorList>
    </citation>
    <scope>NUCLEOTIDE SEQUENCE</scope>
    <source>
        <strain evidence="19">A484AB</strain>
    </source>
</reference>
<name>A0A6S7GJE2_PARCT</name>
<dbReference type="Gene3D" id="1.10.510.10">
    <property type="entry name" value="Transferase(Phosphotransferase) domain 1"/>
    <property type="match status" value="1"/>
</dbReference>
<dbReference type="SMART" id="SM00220">
    <property type="entry name" value="S_TKc"/>
    <property type="match status" value="1"/>
</dbReference>
<dbReference type="PROSITE" id="PS00108">
    <property type="entry name" value="PROTEIN_KINASE_ST"/>
    <property type="match status" value="1"/>
</dbReference>
<evidence type="ECO:0000256" key="5">
    <source>
        <dbReference type="ARBA" id="ARBA00022553"/>
    </source>
</evidence>
<evidence type="ECO:0000256" key="1">
    <source>
        <dbReference type="ARBA" id="ARBA00001946"/>
    </source>
</evidence>
<comment type="cofactor">
    <cofactor evidence="1">
        <name>Mg(2+)</name>
        <dbReference type="ChEBI" id="CHEBI:18420"/>
    </cofactor>
</comment>
<dbReference type="InterPro" id="IPR017441">
    <property type="entry name" value="Protein_kinase_ATP_BS"/>
</dbReference>
<dbReference type="FunFam" id="3.30.200.20:FF:000003">
    <property type="entry name" value="Non-specific serine/threonine protein kinase"/>
    <property type="match status" value="1"/>
</dbReference>
<evidence type="ECO:0000256" key="4">
    <source>
        <dbReference type="ARBA" id="ARBA00022527"/>
    </source>
</evidence>
<dbReference type="AlphaFoldDB" id="A0A6S7GJE2"/>
<evidence type="ECO:0000256" key="3">
    <source>
        <dbReference type="ARBA" id="ARBA00012513"/>
    </source>
</evidence>
<evidence type="ECO:0000256" key="16">
    <source>
        <dbReference type="RuleBase" id="RU000304"/>
    </source>
</evidence>
<dbReference type="InterPro" id="IPR011009">
    <property type="entry name" value="Kinase-like_dom_sf"/>
</dbReference>
<dbReference type="PROSITE" id="PS50011">
    <property type="entry name" value="PROTEIN_KINASE_DOM"/>
    <property type="match status" value="1"/>
</dbReference>
<comment type="similarity">
    <text evidence="2">Belongs to the protein kinase superfamily. CAMK Ser/Thr protein kinase family.</text>
</comment>
<dbReference type="PANTHER" id="PTHR24346:SF49">
    <property type="entry name" value="NIM1 SERINE_THREONINE PROTEIN KINASE"/>
    <property type="match status" value="1"/>
</dbReference>
<dbReference type="GO" id="GO:0046872">
    <property type="term" value="F:metal ion binding"/>
    <property type="evidence" value="ECO:0007669"/>
    <property type="project" value="UniProtKB-KW"/>
</dbReference>
<dbReference type="SUPFAM" id="SSF56112">
    <property type="entry name" value="Protein kinase-like (PK-like)"/>
    <property type="match status" value="1"/>
</dbReference>
<evidence type="ECO:0000259" key="18">
    <source>
        <dbReference type="PROSITE" id="PS50011"/>
    </source>
</evidence>
<evidence type="ECO:0000256" key="6">
    <source>
        <dbReference type="ARBA" id="ARBA00022679"/>
    </source>
</evidence>
<dbReference type="InterPro" id="IPR008271">
    <property type="entry name" value="Ser/Thr_kinase_AS"/>
</dbReference>
<keyword evidence="10 16" id="KW-0067">ATP-binding</keyword>
<dbReference type="EC" id="2.7.11.1" evidence="3"/>
<evidence type="ECO:0000256" key="14">
    <source>
        <dbReference type="ARBA" id="ARBA00069491"/>
    </source>
</evidence>
<dbReference type="GO" id="GO:0005737">
    <property type="term" value="C:cytoplasm"/>
    <property type="evidence" value="ECO:0007669"/>
    <property type="project" value="TreeGrafter"/>
</dbReference>
<protein>
    <recommendedName>
        <fullName evidence="14">Serine/threonine-protein kinase NIM1</fullName>
        <ecNumber evidence="3">2.7.11.1</ecNumber>
    </recommendedName>
    <alternativeName>
        <fullName evidence="15">NIM1 serine/threonine-protein kinase</fullName>
    </alternativeName>
</protein>
<dbReference type="GO" id="GO:0035556">
    <property type="term" value="P:intracellular signal transduction"/>
    <property type="evidence" value="ECO:0007669"/>
    <property type="project" value="TreeGrafter"/>
</dbReference>